<dbReference type="PANTHER" id="PTHR46796:SF13">
    <property type="entry name" value="HTH-TYPE TRANSCRIPTIONAL ACTIVATOR RHAS"/>
    <property type="match status" value="1"/>
</dbReference>
<sequence length="555" mass="62285">MTDSPEWSESRFSSYYFSVIETFYGNVQIPPPSIIGAALLVAVAGGGGEAAADGEFYHLRRGDILLLPADTHLAIQSHKNELLQGYVMDIRQRKHSQDDTGGSLPRPSSLAAPKQVACLRNVLELVTMLEELYLHRLPIYELRHIRNGMVFHEMLYRLLQVMDAAPRGEGDLSLEQSVVYLEEHFREKITRDQLAAATRMSRSHYSVAFKQLTGYSPSQYAALLRVHAAMELLLEGKEALKEIAIQSGYKDEFYLSRRFKQHTGISPSRYLPQFGKRAAVLVPPYASHMRALGLEPTVAIADSSEYVTSPELEHPKSMVMMGEHCTAEQLAKALRETATELVIASDPSYAHVTFSAERLRAAAPVIVVPWMDMGWKEHFRYIAKILRESEKAESWLAGFEREEQEAREQIASMAGMAQAVVTVLVIKPDKLLIYGARNAGYVLYRSLGLMPPERIREHIASGGPSFHSLRITLEELPDYAGDKLLVIVFNDEKGSAAAVDAVLDSTVWKELPAVRQNEAYIVDQNDWIPYNPISIRNQLRRAVKLFCEGKTNVQI</sequence>
<evidence type="ECO:0000256" key="2">
    <source>
        <dbReference type="ARBA" id="ARBA00023015"/>
    </source>
</evidence>
<dbReference type="Proteomes" id="UP000092024">
    <property type="component" value="Unassembled WGS sequence"/>
</dbReference>
<evidence type="ECO:0008006" key="10">
    <source>
        <dbReference type="Google" id="ProtNLM"/>
    </source>
</evidence>
<feature type="domain" description="HTH araC/xylS-type" evidence="6">
    <location>
        <begin position="175"/>
        <end position="273"/>
    </location>
</feature>
<keyword evidence="4" id="KW-0010">Activator</keyword>
<dbReference type="EMBL" id="LYPA01000056">
    <property type="protein sequence ID" value="OBR65521.1"/>
    <property type="molecule type" value="Genomic_DNA"/>
</dbReference>
<dbReference type="InterPro" id="IPR018060">
    <property type="entry name" value="HTH_AraC"/>
</dbReference>
<dbReference type="GO" id="GO:0003700">
    <property type="term" value="F:DNA-binding transcription factor activity"/>
    <property type="evidence" value="ECO:0007669"/>
    <property type="project" value="InterPro"/>
</dbReference>
<dbReference type="AlphaFoldDB" id="A0A1A5YIT5"/>
<dbReference type="Pfam" id="PF01497">
    <property type="entry name" value="Peripla_BP_2"/>
    <property type="match status" value="1"/>
</dbReference>
<reference evidence="8 9" key="1">
    <citation type="submission" date="2016-05" db="EMBL/GenBank/DDBJ databases">
        <title>Paenibacillus oryzae. sp. nov., isolated from the rice root.</title>
        <authorList>
            <person name="Zhang J."/>
            <person name="Zhang X."/>
        </authorList>
    </citation>
    <scope>NUCLEOTIDE SEQUENCE [LARGE SCALE GENOMIC DNA]</scope>
    <source>
        <strain evidence="8 9">1DrF-4</strain>
    </source>
</reference>
<proteinExistence type="predicted"/>
<keyword evidence="2" id="KW-0805">Transcription regulation</keyword>
<dbReference type="InterPro" id="IPR018062">
    <property type="entry name" value="HTH_AraC-typ_CS"/>
</dbReference>
<dbReference type="InterPro" id="IPR002491">
    <property type="entry name" value="ABC_transptr_periplasmic_BD"/>
</dbReference>
<dbReference type="SUPFAM" id="SSF51215">
    <property type="entry name" value="Regulatory protein AraC"/>
    <property type="match status" value="1"/>
</dbReference>
<keyword evidence="3" id="KW-0238">DNA-binding</keyword>
<dbReference type="GO" id="GO:0043565">
    <property type="term" value="F:sequence-specific DNA binding"/>
    <property type="evidence" value="ECO:0007669"/>
    <property type="project" value="InterPro"/>
</dbReference>
<evidence type="ECO:0000259" key="6">
    <source>
        <dbReference type="PROSITE" id="PS01124"/>
    </source>
</evidence>
<dbReference type="InterPro" id="IPR009057">
    <property type="entry name" value="Homeodomain-like_sf"/>
</dbReference>
<dbReference type="PROSITE" id="PS01124">
    <property type="entry name" value="HTH_ARAC_FAMILY_2"/>
    <property type="match status" value="1"/>
</dbReference>
<dbReference type="InterPro" id="IPR050204">
    <property type="entry name" value="AraC_XylS_family_regulators"/>
</dbReference>
<keyword evidence="1" id="KW-0963">Cytoplasm</keyword>
<evidence type="ECO:0000256" key="4">
    <source>
        <dbReference type="ARBA" id="ARBA00023159"/>
    </source>
</evidence>
<evidence type="ECO:0000256" key="3">
    <source>
        <dbReference type="ARBA" id="ARBA00023125"/>
    </source>
</evidence>
<organism evidence="8 9">
    <name type="scientific">Paenibacillus oryzae</name>
    <dbReference type="NCBI Taxonomy" id="1844972"/>
    <lineage>
        <taxon>Bacteria</taxon>
        <taxon>Bacillati</taxon>
        <taxon>Bacillota</taxon>
        <taxon>Bacilli</taxon>
        <taxon>Bacillales</taxon>
        <taxon>Paenibacillaceae</taxon>
        <taxon>Paenibacillus</taxon>
    </lineage>
</organism>
<evidence type="ECO:0000313" key="9">
    <source>
        <dbReference type="Proteomes" id="UP000092024"/>
    </source>
</evidence>
<keyword evidence="5" id="KW-0804">Transcription</keyword>
<keyword evidence="9" id="KW-1185">Reference proteome</keyword>
<evidence type="ECO:0000313" key="8">
    <source>
        <dbReference type="EMBL" id="OBR65521.1"/>
    </source>
</evidence>
<dbReference type="OrthoDB" id="2660924at2"/>
<gene>
    <name evidence="8" type="ORF">A7K91_10760</name>
</gene>
<dbReference type="Gene3D" id="3.40.50.1980">
    <property type="entry name" value="Nitrogenase molybdenum iron protein domain"/>
    <property type="match status" value="2"/>
</dbReference>
<evidence type="ECO:0000256" key="5">
    <source>
        <dbReference type="ARBA" id="ARBA00023163"/>
    </source>
</evidence>
<dbReference type="PROSITE" id="PS00041">
    <property type="entry name" value="HTH_ARAC_FAMILY_1"/>
    <property type="match status" value="1"/>
</dbReference>
<dbReference type="PANTHER" id="PTHR46796">
    <property type="entry name" value="HTH-TYPE TRANSCRIPTIONAL ACTIVATOR RHAS-RELATED"/>
    <property type="match status" value="1"/>
</dbReference>
<accession>A0A1A5YIT5</accession>
<dbReference type="SUPFAM" id="SSF53807">
    <property type="entry name" value="Helical backbone' metal receptor"/>
    <property type="match status" value="1"/>
</dbReference>
<feature type="domain" description="Fe/B12 periplasmic-binding" evidence="7">
    <location>
        <begin position="277"/>
        <end position="550"/>
    </location>
</feature>
<dbReference type="Pfam" id="PF12833">
    <property type="entry name" value="HTH_18"/>
    <property type="match status" value="1"/>
</dbReference>
<comment type="caution">
    <text evidence="8">The sequence shown here is derived from an EMBL/GenBank/DDBJ whole genome shotgun (WGS) entry which is preliminary data.</text>
</comment>
<dbReference type="InterPro" id="IPR037923">
    <property type="entry name" value="HTH-like"/>
</dbReference>
<evidence type="ECO:0000259" key="7">
    <source>
        <dbReference type="PROSITE" id="PS50983"/>
    </source>
</evidence>
<protein>
    <recommendedName>
        <fullName evidence="10">AraC family transcriptional regulator</fullName>
    </recommendedName>
</protein>
<name>A0A1A5YIT5_9BACL</name>
<dbReference type="RefSeq" id="WP_068683255.1">
    <property type="nucleotide sequence ID" value="NZ_LYPA01000056.1"/>
</dbReference>
<evidence type="ECO:0000256" key="1">
    <source>
        <dbReference type="ARBA" id="ARBA00022490"/>
    </source>
</evidence>
<dbReference type="STRING" id="1844972.A7K91_10760"/>
<dbReference type="PROSITE" id="PS50983">
    <property type="entry name" value="FE_B12_PBP"/>
    <property type="match status" value="1"/>
</dbReference>
<dbReference type="SUPFAM" id="SSF46689">
    <property type="entry name" value="Homeodomain-like"/>
    <property type="match status" value="2"/>
</dbReference>
<dbReference type="Gene3D" id="1.10.10.60">
    <property type="entry name" value="Homeodomain-like"/>
    <property type="match status" value="2"/>
</dbReference>
<dbReference type="SMART" id="SM00342">
    <property type="entry name" value="HTH_ARAC"/>
    <property type="match status" value="1"/>
</dbReference>